<comment type="caution">
    <text evidence="7">The sequence shown here is derived from an EMBL/GenBank/DDBJ whole genome shotgun (WGS) entry which is preliminary data.</text>
</comment>
<keyword evidence="2" id="KW-1003">Cell membrane</keyword>
<dbReference type="RefSeq" id="WP_132581295.1">
    <property type="nucleotide sequence ID" value="NZ_SMAJ01000004.1"/>
</dbReference>
<evidence type="ECO:0000256" key="1">
    <source>
        <dbReference type="ARBA" id="ARBA00004651"/>
    </source>
</evidence>
<name>A0A4V2UYX3_9BURK</name>
<feature type="transmembrane region" description="Helical" evidence="6">
    <location>
        <begin position="384"/>
        <end position="404"/>
    </location>
</feature>
<organism evidence="7 8">
    <name type="scientific">Paralcaligenes ureilyticus</name>
    <dbReference type="NCBI Taxonomy" id="627131"/>
    <lineage>
        <taxon>Bacteria</taxon>
        <taxon>Pseudomonadati</taxon>
        <taxon>Pseudomonadota</taxon>
        <taxon>Betaproteobacteria</taxon>
        <taxon>Burkholderiales</taxon>
        <taxon>Alcaligenaceae</taxon>
        <taxon>Paralcaligenes</taxon>
    </lineage>
</organism>
<feature type="transmembrane region" description="Helical" evidence="6">
    <location>
        <begin position="95"/>
        <end position="117"/>
    </location>
</feature>
<comment type="subcellular location">
    <subcellularLocation>
        <location evidence="1">Cell membrane</location>
        <topology evidence="1">Multi-pass membrane protein</topology>
    </subcellularLocation>
</comment>
<protein>
    <submittedName>
        <fullName evidence="7">O-antigen/teichoic acid export membrane protein</fullName>
    </submittedName>
</protein>
<feature type="transmembrane region" description="Helical" evidence="6">
    <location>
        <begin position="20"/>
        <end position="38"/>
    </location>
</feature>
<dbReference type="Proteomes" id="UP000295525">
    <property type="component" value="Unassembled WGS sequence"/>
</dbReference>
<reference evidence="7 8" key="1">
    <citation type="submission" date="2019-03" db="EMBL/GenBank/DDBJ databases">
        <title>Genomic Encyclopedia of Type Strains, Phase IV (KMG-IV): sequencing the most valuable type-strain genomes for metagenomic binning, comparative biology and taxonomic classification.</title>
        <authorList>
            <person name="Goeker M."/>
        </authorList>
    </citation>
    <scope>NUCLEOTIDE SEQUENCE [LARGE SCALE GENOMIC DNA]</scope>
    <source>
        <strain evidence="7 8">DSM 24591</strain>
    </source>
</reference>
<feature type="transmembrane region" description="Helical" evidence="6">
    <location>
        <begin position="285"/>
        <end position="307"/>
    </location>
</feature>
<evidence type="ECO:0000256" key="6">
    <source>
        <dbReference type="SAM" id="Phobius"/>
    </source>
</evidence>
<dbReference type="GO" id="GO:0005886">
    <property type="term" value="C:plasma membrane"/>
    <property type="evidence" value="ECO:0007669"/>
    <property type="project" value="UniProtKB-SubCell"/>
</dbReference>
<evidence type="ECO:0000313" key="7">
    <source>
        <dbReference type="EMBL" id="TCT09088.1"/>
    </source>
</evidence>
<keyword evidence="8" id="KW-1185">Reference proteome</keyword>
<feature type="transmembrane region" description="Helical" evidence="6">
    <location>
        <begin position="360"/>
        <end position="378"/>
    </location>
</feature>
<evidence type="ECO:0000256" key="2">
    <source>
        <dbReference type="ARBA" id="ARBA00022475"/>
    </source>
</evidence>
<evidence type="ECO:0000256" key="5">
    <source>
        <dbReference type="ARBA" id="ARBA00023136"/>
    </source>
</evidence>
<feature type="transmembrane region" description="Helical" evidence="6">
    <location>
        <begin position="176"/>
        <end position="198"/>
    </location>
</feature>
<dbReference type="InterPro" id="IPR002797">
    <property type="entry name" value="Polysacc_synth"/>
</dbReference>
<dbReference type="InterPro" id="IPR050833">
    <property type="entry name" value="Poly_Biosynth_Transport"/>
</dbReference>
<dbReference type="EMBL" id="SMAJ01000004">
    <property type="protein sequence ID" value="TCT09088.1"/>
    <property type="molecule type" value="Genomic_DNA"/>
</dbReference>
<feature type="transmembrane region" description="Helical" evidence="6">
    <location>
        <begin position="151"/>
        <end position="170"/>
    </location>
</feature>
<dbReference type="PANTHER" id="PTHR30250:SF11">
    <property type="entry name" value="O-ANTIGEN TRANSPORTER-RELATED"/>
    <property type="match status" value="1"/>
</dbReference>
<dbReference type="PANTHER" id="PTHR30250">
    <property type="entry name" value="PST FAMILY PREDICTED COLANIC ACID TRANSPORTER"/>
    <property type="match status" value="1"/>
</dbReference>
<dbReference type="OrthoDB" id="103403at2"/>
<proteinExistence type="predicted"/>
<evidence type="ECO:0000256" key="4">
    <source>
        <dbReference type="ARBA" id="ARBA00022989"/>
    </source>
</evidence>
<evidence type="ECO:0000313" key="8">
    <source>
        <dbReference type="Proteomes" id="UP000295525"/>
    </source>
</evidence>
<feature type="transmembrane region" description="Helical" evidence="6">
    <location>
        <begin position="50"/>
        <end position="74"/>
    </location>
</feature>
<keyword evidence="5 6" id="KW-0472">Membrane</keyword>
<feature type="transmembrane region" description="Helical" evidence="6">
    <location>
        <begin position="327"/>
        <end position="348"/>
    </location>
</feature>
<evidence type="ECO:0000256" key="3">
    <source>
        <dbReference type="ARBA" id="ARBA00022692"/>
    </source>
</evidence>
<dbReference type="AlphaFoldDB" id="A0A4V2UYX3"/>
<gene>
    <name evidence="7" type="ORF">EDC26_104248</name>
</gene>
<sequence length="421" mass="45349">MKSILHKLLRYRLVRNTGWLFSYQISTYIAHLAIIPFLTRVLPVSEYGAVMAVMAATQLAFTLTDYGFSVSATYEVSLNRDQAVKIQQIIADVHGAKILLVAGALLALFALACLPAYRPYPSLFIFAGLTVVAQAYQPVWLFQGLEHMKAYAFYMVAVRLAFMVSVFVLVRQAGDGVWVLASLALANGLGMGIGLYTMHSLGYHPMGMSLHGGLKVLRDTAGYFWGRLAFAAYTSANAIVIGAAGLMQAGLYTAVEQIYKAGQSVGGPVSQALYPSLANSRDVRVLWKIVPTMTGVMVAGCGVIAWFAPEVVQLAFGASYASAVPVLYVFLATVPVSTLGMVLGYPLFAALGRPHIANHTLVAAGLVHITLLGSVWTMGALSAYNVAFCVLCTESLMLILRIILGYITYRRTQLATQSPPP</sequence>
<keyword evidence="4 6" id="KW-1133">Transmembrane helix</keyword>
<accession>A0A4V2UYX3</accession>
<keyword evidence="3 6" id="KW-0812">Transmembrane</keyword>
<dbReference type="Pfam" id="PF01943">
    <property type="entry name" value="Polysacc_synt"/>
    <property type="match status" value="1"/>
</dbReference>